<dbReference type="InterPro" id="IPR050999">
    <property type="entry name" value="ADP-ribosyltransferase_ARG"/>
</dbReference>
<dbReference type="EC" id="2.4.2.31" evidence="10"/>
<sequence length="302" mass="34588">MAAEFTDESQHVSRFSDFTSEPRRMLSPILGYEKEPLVSLEEAIHPLILLVPEVERMVWTVKQNHFDGAHGLTDDEAASIILYTMEWEPKHNSFYIIFNNTLQAANRQLLKPWFLYLRLIMTSLAKLPSDSDQLTVYRGVKLDLSTQYQKGSTVTWWGFSSCTRSIDVLDNEKYLGQSGTRTLFIIDCSSAKSIKQYSLFPEEEEEVLLPPARQFQVIDSRNSANGLHIIQLKEIQPEFPLINPVPQSSTLQDPPIPVKPPKCNDPNLQKYIDAMYLDQVLTIFKQTSPQQPYNPESNFSQS</sequence>
<dbReference type="AlphaFoldDB" id="A0A814TLD6"/>
<evidence type="ECO:0000313" key="11">
    <source>
        <dbReference type="EMBL" id="CAF1163286.1"/>
    </source>
</evidence>
<dbReference type="PROSITE" id="PS51996">
    <property type="entry name" value="TR_MART"/>
    <property type="match status" value="1"/>
</dbReference>
<dbReference type="PANTHER" id="PTHR10339:SF25">
    <property type="entry name" value="SECRETED EXOENZYME S"/>
    <property type="match status" value="1"/>
</dbReference>
<evidence type="ECO:0000256" key="7">
    <source>
        <dbReference type="ARBA" id="ARBA00022695"/>
    </source>
</evidence>
<dbReference type="SUPFAM" id="SSF56399">
    <property type="entry name" value="ADP-ribosylation"/>
    <property type="match status" value="1"/>
</dbReference>
<evidence type="ECO:0000256" key="4">
    <source>
        <dbReference type="ARBA" id="ARBA00022656"/>
    </source>
</evidence>
<dbReference type="Proteomes" id="UP000663832">
    <property type="component" value="Unassembled WGS sequence"/>
</dbReference>
<keyword evidence="10" id="KW-0521">NADP</keyword>
<dbReference type="Gene3D" id="3.90.176.10">
    <property type="entry name" value="Toxin ADP-ribosyltransferase, Chain A, domain 1"/>
    <property type="match status" value="1"/>
</dbReference>
<dbReference type="GO" id="GO:0005576">
    <property type="term" value="C:extracellular region"/>
    <property type="evidence" value="ECO:0007669"/>
    <property type="project" value="UniProtKB-SubCell"/>
</dbReference>
<evidence type="ECO:0000256" key="3">
    <source>
        <dbReference type="ARBA" id="ARBA00022525"/>
    </source>
</evidence>
<reference evidence="11" key="1">
    <citation type="submission" date="2021-02" db="EMBL/GenBank/DDBJ databases">
        <authorList>
            <person name="Nowell W R."/>
        </authorList>
    </citation>
    <scope>NUCLEOTIDE SEQUENCE</scope>
</reference>
<evidence type="ECO:0000313" key="12">
    <source>
        <dbReference type="EMBL" id="CAF1269724.1"/>
    </source>
</evidence>
<dbReference type="GO" id="GO:0106274">
    <property type="term" value="F:NAD+-protein-arginine ADP-ribosyltransferase activity"/>
    <property type="evidence" value="ECO:0007669"/>
    <property type="project" value="UniProtKB-EC"/>
</dbReference>
<comment type="similarity">
    <text evidence="2 10">Belongs to the Arg-specific ADP-ribosyltransferase family.</text>
</comment>
<gene>
    <name evidence="11" type="ORF">BJG266_LOCUS24761</name>
    <name evidence="12" type="ORF">QVE165_LOCUS29521</name>
</gene>
<dbReference type="OrthoDB" id="423533at2759"/>
<evidence type="ECO:0000256" key="2">
    <source>
        <dbReference type="ARBA" id="ARBA00009558"/>
    </source>
</evidence>
<keyword evidence="4" id="KW-0800">Toxin</keyword>
<accession>A0A814TLD6</accession>
<name>A0A814TLD6_9BILA</name>
<keyword evidence="8" id="KW-0843">Virulence</keyword>
<dbReference type="EMBL" id="CAJNOM010000237">
    <property type="protein sequence ID" value="CAF1269724.1"/>
    <property type="molecule type" value="Genomic_DNA"/>
</dbReference>
<dbReference type="PANTHER" id="PTHR10339">
    <property type="entry name" value="ADP-RIBOSYLTRANSFERASE"/>
    <property type="match status" value="1"/>
</dbReference>
<comment type="catalytic activity">
    <reaction evidence="9 10">
        <text>L-arginyl-[protein] + NAD(+) = N(omega)-(ADP-D-ribosyl)-L-arginyl-[protein] + nicotinamide + H(+)</text>
        <dbReference type="Rhea" id="RHEA:19149"/>
        <dbReference type="Rhea" id="RHEA-COMP:10532"/>
        <dbReference type="Rhea" id="RHEA-COMP:15087"/>
        <dbReference type="ChEBI" id="CHEBI:15378"/>
        <dbReference type="ChEBI" id="CHEBI:17154"/>
        <dbReference type="ChEBI" id="CHEBI:29965"/>
        <dbReference type="ChEBI" id="CHEBI:57540"/>
        <dbReference type="ChEBI" id="CHEBI:142554"/>
        <dbReference type="EC" id="2.4.2.31"/>
    </reaction>
</comment>
<evidence type="ECO:0000256" key="5">
    <source>
        <dbReference type="ARBA" id="ARBA00022676"/>
    </source>
</evidence>
<evidence type="ECO:0000256" key="8">
    <source>
        <dbReference type="ARBA" id="ARBA00023026"/>
    </source>
</evidence>
<dbReference type="Pfam" id="PF01129">
    <property type="entry name" value="ART"/>
    <property type="match status" value="1"/>
</dbReference>
<organism evidence="11 14">
    <name type="scientific">Adineta steineri</name>
    <dbReference type="NCBI Taxonomy" id="433720"/>
    <lineage>
        <taxon>Eukaryota</taxon>
        <taxon>Metazoa</taxon>
        <taxon>Spiralia</taxon>
        <taxon>Gnathifera</taxon>
        <taxon>Rotifera</taxon>
        <taxon>Eurotatoria</taxon>
        <taxon>Bdelloidea</taxon>
        <taxon>Adinetida</taxon>
        <taxon>Adinetidae</taxon>
        <taxon>Adineta</taxon>
    </lineage>
</organism>
<evidence type="ECO:0000256" key="9">
    <source>
        <dbReference type="ARBA" id="ARBA00047597"/>
    </source>
</evidence>
<dbReference type="Proteomes" id="UP000663877">
    <property type="component" value="Unassembled WGS sequence"/>
</dbReference>
<keyword evidence="10" id="KW-0520">NAD</keyword>
<dbReference type="GO" id="GO:0090729">
    <property type="term" value="F:toxin activity"/>
    <property type="evidence" value="ECO:0007669"/>
    <property type="project" value="UniProtKB-KW"/>
</dbReference>
<dbReference type="EMBL" id="CAJNOI010000181">
    <property type="protein sequence ID" value="CAF1163286.1"/>
    <property type="molecule type" value="Genomic_DNA"/>
</dbReference>
<dbReference type="GO" id="GO:0016779">
    <property type="term" value="F:nucleotidyltransferase activity"/>
    <property type="evidence" value="ECO:0007669"/>
    <property type="project" value="UniProtKB-KW"/>
</dbReference>
<proteinExistence type="inferred from homology"/>
<comment type="subcellular location">
    <subcellularLocation>
        <location evidence="1">Secreted</location>
    </subcellularLocation>
</comment>
<keyword evidence="6 10" id="KW-0808">Transferase</keyword>
<evidence type="ECO:0000256" key="1">
    <source>
        <dbReference type="ARBA" id="ARBA00004613"/>
    </source>
</evidence>
<dbReference type="GO" id="GO:0003950">
    <property type="term" value="F:NAD+ poly-ADP-ribosyltransferase activity"/>
    <property type="evidence" value="ECO:0007669"/>
    <property type="project" value="TreeGrafter"/>
</dbReference>
<keyword evidence="3" id="KW-0964">Secreted</keyword>
<keyword evidence="13" id="KW-1185">Reference proteome</keyword>
<comment type="caution">
    <text evidence="11">The sequence shown here is derived from an EMBL/GenBank/DDBJ whole genome shotgun (WGS) entry which is preliminary data.</text>
</comment>
<evidence type="ECO:0000256" key="6">
    <source>
        <dbReference type="ARBA" id="ARBA00022679"/>
    </source>
</evidence>
<protein>
    <recommendedName>
        <fullName evidence="10">NAD(P)(+)--arginine ADP-ribosyltransferase</fullName>
        <ecNumber evidence="10">2.4.2.31</ecNumber>
    </recommendedName>
    <alternativeName>
        <fullName evidence="10">Mono(ADP-ribosyl)transferase</fullName>
    </alternativeName>
</protein>
<keyword evidence="5 10" id="KW-0328">Glycosyltransferase</keyword>
<evidence type="ECO:0000313" key="14">
    <source>
        <dbReference type="Proteomes" id="UP000663877"/>
    </source>
</evidence>
<evidence type="ECO:0000313" key="13">
    <source>
        <dbReference type="Proteomes" id="UP000663832"/>
    </source>
</evidence>
<keyword evidence="7" id="KW-0548">Nucleotidyltransferase</keyword>
<evidence type="ECO:0000256" key="10">
    <source>
        <dbReference type="RuleBase" id="RU361228"/>
    </source>
</evidence>
<dbReference type="InterPro" id="IPR000768">
    <property type="entry name" value="ART"/>
</dbReference>